<feature type="chain" id="PRO_5031177623" evidence="1">
    <location>
        <begin position="26"/>
        <end position="483"/>
    </location>
</feature>
<feature type="signal peptide" evidence="1">
    <location>
        <begin position="1"/>
        <end position="25"/>
    </location>
</feature>
<sequence>MFVSATKLSSWTVVYLLLFTVTVSAQSDDENVVEDVASLLNTPLAKRDEFRIISAESKVVGRRGDQVQVDVTAENWEHKSVRVKVVYVPSSRHVLSAEYAQSCKAIADFQPLSEAPPGLDATIQRRIDEINEKALVRCRVDESVEAVVTKKIIPTRGTRFRSKFDIVCGGRGTQSRFSAEVDAMYIVPKDLQNSPDKPRQAGFGRGSVQGMRILRFSPSEIPLNISSSSSYRDEALSAIDKINVKRCRKDHISLVHLHAYKHRTAEAKRSIVAKVADVFGTAHHVDLPLRLVSADEHDKYEVEADILHYHPHAVEKVARTGEEIAEFVRRWLSERLASIGIRTLEVLEVEQLFYSAFPPFFIISVTLRAHDSDGRSVDFSFHSHVKRKENCKLEMDLSSSHHDVNKEIPGVLGITAAMTEKLRQRRCNVDEGDEAALFVEDGDVLSIRASAPAADSPCRLLLKRGDSGAEHLQSVHRHGHSEL</sequence>
<protein>
    <submittedName>
        <fullName evidence="2">Uncharacterized protein</fullName>
    </submittedName>
</protein>
<evidence type="ECO:0000256" key="1">
    <source>
        <dbReference type="SAM" id="SignalP"/>
    </source>
</evidence>
<reference evidence="2" key="1">
    <citation type="submission" date="2021-01" db="EMBL/GenBank/DDBJ databases">
        <authorList>
            <person name="Corre E."/>
            <person name="Pelletier E."/>
            <person name="Niang G."/>
            <person name="Scheremetjew M."/>
            <person name="Finn R."/>
            <person name="Kale V."/>
            <person name="Holt S."/>
            <person name="Cochrane G."/>
            <person name="Meng A."/>
            <person name="Brown T."/>
            <person name="Cohen L."/>
        </authorList>
    </citation>
    <scope>NUCLEOTIDE SEQUENCE</scope>
    <source>
        <strain evidence="2">NIES-2562</strain>
    </source>
</reference>
<gene>
    <name evidence="2" type="ORF">PBIL07802_LOCUS19323</name>
</gene>
<dbReference type="AlphaFoldDB" id="A0A7S3DH94"/>
<evidence type="ECO:0000313" key="2">
    <source>
        <dbReference type="EMBL" id="CAE0257065.1"/>
    </source>
</evidence>
<dbReference type="EMBL" id="HBIB01029776">
    <property type="protein sequence ID" value="CAE0257065.1"/>
    <property type="molecule type" value="Transcribed_RNA"/>
</dbReference>
<name>A0A7S3DH94_9EUKA</name>
<accession>A0A7S3DH94</accession>
<keyword evidence="1" id="KW-0732">Signal</keyword>
<organism evidence="2">
    <name type="scientific">Palpitomonas bilix</name>
    <dbReference type="NCBI Taxonomy" id="652834"/>
    <lineage>
        <taxon>Eukaryota</taxon>
        <taxon>Eukaryota incertae sedis</taxon>
    </lineage>
</organism>
<proteinExistence type="predicted"/>